<organism evidence="6 7">
    <name type="scientific">Sipha flava</name>
    <name type="common">yellow sugarcane aphid</name>
    <dbReference type="NCBI Taxonomy" id="143950"/>
    <lineage>
        <taxon>Eukaryota</taxon>
        <taxon>Metazoa</taxon>
        <taxon>Ecdysozoa</taxon>
        <taxon>Arthropoda</taxon>
        <taxon>Hexapoda</taxon>
        <taxon>Insecta</taxon>
        <taxon>Pterygota</taxon>
        <taxon>Neoptera</taxon>
        <taxon>Paraneoptera</taxon>
        <taxon>Hemiptera</taxon>
        <taxon>Sternorrhyncha</taxon>
        <taxon>Aphidomorpha</taxon>
        <taxon>Aphidoidea</taxon>
        <taxon>Aphididae</taxon>
        <taxon>Sipha</taxon>
    </lineage>
</organism>
<name>A0A8B8FEM4_9HEMI</name>
<dbReference type="GO" id="GO:0004713">
    <property type="term" value="F:protein tyrosine kinase activity"/>
    <property type="evidence" value="ECO:0007669"/>
    <property type="project" value="TreeGrafter"/>
</dbReference>
<dbReference type="GeneID" id="112682510"/>
<dbReference type="Gene3D" id="1.10.510.10">
    <property type="entry name" value="Transferase(Phosphotransferase) domain 1"/>
    <property type="match status" value="1"/>
</dbReference>
<dbReference type="Gene3D" id="3.30.200.20">
    <property type="entry name" value="Phosphorylase Kinase, domain 1"/>
    <property type="match status" value="1"/>
</dbReference>
<keyword evidence="1" id="KW-0808">Transferase</keyword>
<evidence type="ECO:0000313" key="7">
    <source>
        <dbReference type="RefSeq" id="XP_025408922.1"/>
    </source>
</evidence>
<keyword evidence="3" id="KW-0418">Kinase</keyword>
<dbReference type="GO" id="GO:0005634">
    <property type="term" value="C:nucleus"/>
    <property type="evidence" value="ECO:0007669"/>
    <property type="project" value="TreeGrafter"/>
</dbReference>
<evidence type="ECO:0000313" key="6">
    <source>
        <dbReference type="Proteomes" id="UP000694846"/>
    </source>
</evidence>
<keyword evidence="2" id="KW-0547">Nucleotide-binding</keyword>
<dbReference type="GO" id="GO:0005524">
    <property type="term" value="F:ATP binding"/>
    <property type="evidence" value="ECO:0007669"/>
    <property type="project" value="UniProtKB-KW"/>
</dbReference>
<keyword evidence="4" id="KW-0067">ATP-binding</keyword>
<evidence type="ECO:0000256" key="1">
    <source>
        <dbReference type="ARBA" id="ARBA00022679"/>
    </source>
</evidence>
<dbReference type="InterPro" id="IPR011009">
    <property type="entry name" value="Kinase-like_dom_sf"/>
</dbReference>
<reference evidence="7" key="1">
    <citation type="submission" date="2025-08" db="UniProtKB">
        <authorList>
            <consortium name="RefSeq"/>
        </authorList>
    </citation>
    <scope>IDENTIFICATION</scope>
    <source>
        <tissue evidence="7">Whole body</tissue>
    </source>
</reference>
<protein>
    <submittedName>
        <fullName evidence="7">Uncharacterized protein LOC112682510</fullName>
    </submittedName>
</protein>
<dbReference type="GO" id="GO:0005737">
    <property type="term" value="C:cytoplasm"/>
    <property type="evidence" value="ECO:0007669"/>
    <property type="project" value="TreeGrafter"/>
</dbReference>
<dbReference type="RefSeq" id="XP_025408922.1">
    <property type="nucleotide sequence ID" value="XM_025553137.1"/>
</dbReference>
<dbReference type="InterPro" id="IPR050339">
    <property type="entry name" value="CC_SR_Kinase"/>
</dbReference>
<feature type="compositionally biased region" description="Polar residues" evidence="5">
    <location>
        <begin position="442"/>
        <end position="451"/>
    </location>
</feature>
<keyword evidence="6" id="KW-1185">Reference proteome</keyword>
<feature type="region of interest" description="Disordered" evidence="5">
    <location>
        <begin position="426"/>
        <end position="451"/>
    </location>
</feature>
<dbReference type="OrthoDB" id="9942861at2759"/>
<accession>A0A8B8FEM4</accession>
<evidence type="ECO:0000256" key="5">
    <source>
        <dbReference type="SAM" id="MobiDB-lite"/>
    </source>
</evidence>
<proteinExistence type="predicted"/>
<dbReference type="SUPFAM" id="SSF56112">
    <property type="entry name" value="Protein kinase-like (PK-like)"/>
    <property type="match status" value="1"/>
</dbReference>
<dbReference type="AlphaFoldDB" id="A0A8B8FEM4"/>
<evidence type="ECO:0000256" key="3">
    <source>
        <dbReference type="ARBA" id="ARBA00022777"/>
    </source>
</evidence>
<sequence>MDKFVKHVKRPWNGSYEKPSASSSKFKDIPDFYFPDSSRSNGSNNIISNDDMMDHPIVPETPQKSCEPDSATMTFPEMTDYWTKRTGKPDHIYVTRRLLFDDEINTDDQGKKRKDMVINSMDTTSEEMITLFEKKMTSVAVAAAAKNSRFRSIVESISGRGFVVTKVLDRPSQSCCSNTGTEEEDSVSVFECVSVLEGIVYCVLASATAHRDKSASATMAAARTLSAVGPHPNIVAFHSSWSDGRFHYVQTEMCRDNLWSSPSGPLKGAADCRTVLEHVACALHYLHDCKGYAHNQVNGENVYPVADGDHVVYKLGGFDGATRLSHVDAARASFADVKSLCSTVSLLVEGCGDGDEDLLSLRSYLSYVIRKIDSVSDVVGWTAAADVNAFAVWRWCCAARQQQGQRSQQLMMPVVYGNSCRENDGGPMDTAEAIPATFSDGAPQQASSWSA</sequence>
<dbReference type="PANTHER" id="PTHR11042:SF185">
    <property type="entry name" value="WEE1-LIKE PROTEIN KINASE"/>
    <property type="match status" value="1"/>
</dbReference>
<evidence type="ECO:0000256" key="4">
    <source>
        <dbReference type="ARBA" id="ARBA00022840"/>
    </source>
</evidence>
<gene>
    <name evidence="7" type="primary">LOC112682510</name>
</gene>
<dbReference type="Proteomes" id="UP000694846">
    <property type="component" value="Unplaced"/>
</dbReference>
<evidence type="ECO:0000256" key="2">
    <source>
        <dbReference type="ARBA" id="ARBA00022741"/>
    </source>
</evidence>
<dbReference type="PANTHER" id="PTHR11042">
    <property type="entry name" value="EUKARYOTIC TRANSLATION INITIATION FACTOR 2-ALPHA KINASE EIF2-ALPHA KINASE -RELATED"/>
    <property type="match status" value="1"/>
</dbReference>